<dbReference type="EC" id="3.1.26.4" evidence="6 14"/>
<evidence type="ECO:0000256" key="10">
    <source>
        <dbReference type="ARBA" id="ARBA00022723"/>
    </source>
</evidence>
<keyword evidence="10 14" id="KW-0479">Metal-binding</keyword>
<evidence type="ECO:0000256" key="4">
    <source>
        <dbReference type="ARBA" id="ARBA00004496"/>
    </source>
</evidence>
<dbReference type="InterPro" id="IPR036397">
    <property type="entry name" value="RNaseH_sf"/>
</dbReference>
<evidence type="ECO:0000259" key="17">
    <source>
        <dbReference type="PROSITE" id="PS51975"/>
    </source>
</evidence>
<dbReference type="InterPro" id="IPR022898">
    <property type="entry name" value="RNase_HII"/>
</dbReference>
<keyword evidence="8 14" id="KW-0963">Cytoplasm</keyword>
<dbReference type="CDD" id="cd07182">
    <property type="entry name" value="RNase_HII_bacteria_HII_like"/>
    <property type="match status" value="1"/>
</dbReference>
<sequence length="205" mass="22647">MNPNLNIEQDNASEIIAGVDEAGRGPLAGPVVAAAVVVNQSIMIDDIKDSKVLSKSKRESCYDKITNSYHYSIGIASVQEIDKYNILEATKLACIRAVKNLAIIPTKVVVDGNMNFTDNRFISIVRGDQICYSIASASILAKVTRDRMMQILHQEYPVYGWNQNCGYGTKLHIEAIKTYGQTIHHRVSFKFKGNISHSAILGNMV</sequence>
<dbReference type="PANTHER" id="PTHR10954:SF18">
    <property type="entry name" value="RIBONUCLEASE HII"/>
    <property type="match status" value="1"/>
</dbReference>
<keyword evidence="9 14" id="KW-0540">Nuclease</keyword>
<evidence type="ECO:0000256" key="1">
    <source>
        <dbReference type="ARBA" id="ARBA00000077"/>
    </source>
</evidence>
<dbReference type="PROSITE" id="PS51975">
    <property type="entry name" value="RNASE_H_2"/>
    <property type="match status" value="1"/>
</dbReference>
<dbReference type="RefSeq" id="WP_045917038.1">
    <property type="nucleotide sequence ID" value="NZ_LAOA01000031.1"/>
</dbReference>
<feature type="domain" description="RNase H type-2" evidence="17">
    <location>
        <begin position="14"/>
        <end position="201"/>
    </location>
</feature>
<evidence type="ECO:0000256" key="8">
    <source>
        <dbReference type="ARBA" id="ARBA00022490"/>
    </source>
</evidence>
<dbReference type="GO" id="GO:0004523">
    <property type="term" value="F:RNA-DNA hybrid ribonuclease activity"/>
    <property type="evidence" value="ECO:0007669"/>
    <property type="project" value="UniProtKB-UniRule"/>
</dbReference>
<evidence type="ECO:0000256" key="5">
    <source>
        <dbReference type="ARBA" id="ARBA00007383"/>
    </source>
</evidence>
<dbReference type="NCBIfam" id="NF000595">
    <property type="entry name" value="PRK00015.1-3"/>
    <property type="match status" value="1"/>
</dbReference>
<name>A0A0F3P868_ORITS</name>
<evidence type="ECO:0000256" key="16">
    <source>
        <dbReference type="RuleBase" id="RU003515"/>
    </source>
</evidence>
<comment type="cofactor">
    <cofactor evidence="14 15">
        <name>Mn(2+)</name>
        <dbReference type="ChEBI" id="CHEBI:29035"/>
    </cofactor>
    <cofactor evidence="14 15">
        <name>Mg(2+)</name>
        <dbReference type="ChEBI" id="CHEBI:18420"/>
    </cofactor>
    <text evidence="14 15">Manganese or magnesium. Binds 1 divalent metal ion per monomer in the absence of substrate. May bind a second metal ion after substrate binding.</text>
</comment>
<comment type="function">
    <text evidence="3 14 16">Endonuclease that specifically degrades the RNA of RNA-DNA hybrids.</text>
</comment>
<evidence type="ECO:0000256" key="15">
    <source>
        <dbReference type="PROSITE-ProRule" id="PRU01319"/>
    </source>
</evidence>
<feature type="binding site" evidence="14 15">
    <location>
        <position position="20"/>
    </location>
    <ligand>
        <name>a divalent metal cation</name>
        <dbReference type="ChEBI" id="CHEBI:60240"/>
    </ligand>
</feature>
<evidence type="ECO:0000256" key="2">
    <source>
        <dbReference type="ARBA" id="ARBA00001946"/>
    </source>
</evidence>
<evidence type="ECO:0000313" key="18">
    <source>
        <dbReference type="EMBL" id="KJV76081.1"/>
    </source>
</evidence>
<dbReference type="AlphaFoldDB" id="A0A0F3P868"/>
<dbReference type="Gene3D" id="3.30.420.10">
    <property type="entry name" value="Ribonuclease H-like superfamily/Ribonuclease H"/>
    <property type="match status" value="1"/>
</dbReference>
<reference evidence="18 19" key="1">
    <citation type="submission" date="2015-01" db="EMBL/GenBank/DDBJ databases">
        <title>Genome Sequencing of Rickettsiales.</title>
        <authorList>
            <person name="Daugherty S.C."/>
            <person name="Su Q."/>
            <person name="Abolude K."/>
            <person name="Beier-Sexton M."/>
            <person name="Carlyon J.A."/>
            <person name="Carter R."/>
            <person name="Day N.P."/>
            <person name="Dumler S.J."/>
            <person name="Dyachenko V."/>
            <person name="Godinez A."/>
            <person name="Kurtti T.J."/>
            <person name="Lichay M."/>
            <person name="Mullins K.E."/>
            <person name="Ott S."/>
            <person name="Pappas-Brown V."/>
            <person name="Paris D.H."/>
            <person name="Patel P."/>
            <person name="Richards A.L."/>
            <person name="Sadzewicz L."/>
            <person name="Sears K."/>
            <person name="Seidman D."/>
            <person name="Sengamalay N."/>
            <person name="Stenos J."/>
            <person name="Tallon L.J."/>
            <person name="Vincent G."/>
            <person name="Fraser C.M."/>
            <person name="Munderloh U."/>
            <person name="Dunning-Hotopp J.C."/>
        </authorList>
    </citation>
    <scope>NUCLEOTIDE SEQUENCE [LARGE SCALE GENOMIC DNA]</scope>
    <source>
        <strain evidence="18 19">TA716</strain>
    </source>
</reference>
<dbReference type="SUPFAM" id="SSF53098">
    <property type="entry name" value="Ribonuclease H-like"/>
    <property type="match status" value="1"/>
</dbReference>
<evidence type="ECO:0000256" key="12">
    <source>
        <dbReference type="ARBA" id="ARBA00022801"/>
    </source>
</evidence>
<dbReference type="GO" id="GO:0030145">
    <property type="term" value="F:manganese ion binding"/>
    <property type="evidence" value="ECO:0007669"/>
    <property type="project" value="UniProtKB-UniRule"/>
</dbReference>
<dbReference type="Proteomes" id="UP000033671">
    <property type="component" value="Unassembled WGS sequence"/>
</dbReference>
<protein>
    <recommendedName>
        <fullName evidence="7 14">Ribonuclease HII</fullName>
        <shortName evidence="14">RNase HII</shortName>
        <ecNumber evidence="6 14">3.1.26.4</ecNumber>
    </recommendedName>
</protein>
<evidence type="ECO:0000256" key="13">
    <source>
        <dbReference type="ARBA" id="ARBA00023211"/>
    </source>
</evidence>
<evidence type="ECO:0000256" key="7">
    <source>
        <dbReference type="ARBA" id="ARBA00019179"/>
    </source>
</evidence>
<dbReference type="PANTHER" id="PTHR10954">
    <property type="entry name" value="RIBONUCLEASE H2 SUBUNIT A"/>
    <property type="match status" value="1"/>
</dbReference>
<evidence type="ECO:0000256" key="9">
    <source>
        <dbReference type="ARBA" id="ARBA00022722"/>
    </source>
</evidence>
<dbReference type="GO" id="GO:0032299">
    <property type="term" value="C:ribonuclease H2 complex"/>
    <property type="evidence" value="ECO:0007669"/>
    <property type="project" value="TreeGrafter"/>
</dbReference>
<dbReference type="GO" id="GO:0005737">
    <property type="term" value="C:cytoplasm"/>
    <property type="evidence" value="ECO:0007669"/>
    <property type="project" value="UniProtKB-SubCell"/>
</dbReference>
<comment type="catalytic activity">
    <reaction evidence="1 14 15 16">
        <text>Endonucleolytic cleavage to 5'-phosphomonoester.</text>
        <dbReference type="EC" id="3.1.26.4"/>
    </reaction>
</comment>
<comment type="similarity">
    <text evidence="5 14 16">Belongs to the RNase HII family.</text>
</comment>
<feature type="binding site" evidence="14 15">
    <location>
        <position position="111"/>
    </location>
    <ligand>
        <name>a divalent metal cation</name>
        <dbReference type="ChEBI" id="CHEBI:60240"/>
    </ligand>
</feature>
<dbReference type="InterPro" id="IPR024567">
    <property type="entry name" value="RNase_HII/HIII_dom"/>
</dbReference>
<keyword evidence="11 14" id="KW-0255">Endonuclease</keyword>
<organism evidence="18 19">
    <name type="scientific">Orientia tsutsugamushi str. TA716</name>
    <dbReference type="NCBI Taxonomy" id="1359175"/>
    <lineage>
        <taxon>Bacteria</taxon>
        <taxon>Pseudomonadati</taxon>
        <taxon>Pseudomonadota</taxon>
        <taxon>Alphaproteobacteria</taxon>
        <taxon>Rickettsiales</taxon>
        <taxon>Rickettsiaceae</taxon>
        <taxon>Rickettsieae</taxon>
        <taxon>Orientia</taxon>
    </lineage>
</organism>
<evidence type="ECO:0000256" key="3">
    <source>
        <dbReference type="ARBA" id="ARBA00004065"/>
    </source>
</evidence>
<feature type="binding site" evidence="14 15">
    <location>
        <position position="21"/>
    </location>
    <ligand>
        <name>a divalent metal cation</name>
        <dbReference type="ChEBI" id="CHEBI:60240"/>
    </ligand>
</feature>
<dbReference type="InterPro" id="IPR012337">
    <property type="entry name" value="RNaseH-like_sf"/>
</dbReference>
<comment type="cofactor">
    <cofactor evidence="2">
        <name>Mg(2+)</name>
        <dbReference type="ChEBI" id="CHEBI:18420"/>
    </cofactor>
</comment>
<keyword evidence="13 14" id="KW-0464">Manganese</keyword>
<dbReference type="HAMAP" id="MF_00052_B">
    <property type="entry name" value="RNase_HII_B"/>
    <property type="match status" value="1"/>
</dbReference>
<dbReference type="PATRIC" id="fig|1359175.3.peg.1823"/>
<dbReference type="GO" id="GO:0043137">
    <property type="term" value="P:DNA replication, removal of RNA primer"/>
    <property type="evidence" value="ECO:0007669"/>
    <property type="project" value="TreeGrafter"/>
</dbReference>
<proteinExistence type="inferred from homology"/>
<evidence type="ECO:0000256" key="6">
    <source>
        <dbReference type="ARBA" id="ARBA00012180"/>
    </source>
</evidence>
<dbReference type="Pfam" id="PF01351">
    <property type="entry name" value="RNase_HII"/>
    <property type="match status" value="1"/>
</dbReference>
<comment type="subcellular location">
    <subcellularLocation>
        <location evidence="4 14">Cytoplasm</location>
    </subcellularLocation>
</comment>
<evidence type="ECO:0000256" key="14">
    <source>
        <dbReference type="HAMAP-Rule" id="MF_00052"/>
    </source>
</evidence>
<keyword evidence="12 14" id="KW-0378">Hydrolase</keyword>
<dbReference type="GO" id="GO:0003723">
    <property type="term" value="F:RNA binding"/>
    <property type="evidence" value="ECO:0007669"/>
    <property type="project" value="UniProtKB-UniRule"/>
</dbReference>
<evidence type="ECO:0000313" key="19">
    <source>
        <dbReference type="Proteomes" id="UP000033671"/>
    </source>
</evidence>
<comment type="caution">
    <text evidence="18">The sequence shown here is derived from an EMBL/GenBank/DDBJ whole genome shotgun (WGS) entry which is preliminary data.</text>
</comment>
<accession>A0A0F3P868</accession>
<dbReference type="EMBL" id="LAOA01000031">
    <property type="protein sequence ID" value="KJV76081.1"/>
    <property type="molecule type" value="Genomic_DNA"/>
</dbReference>
<evidence type="ECO:0000256" key="11">
    <source>
        <dbReference type="ARBA" id="ARBA00022759"/>
    </source>
</evidence>
<dbReference type="GO" id="GO:0006298">
    <property type="term" value="P:mismatch repair"/>
    <property type="evidence" value="ECO:0007669"/>
    <property type="project" value="TreeGrafter"/>
</dbReference>
<gene>
    <name evidence="14" type="primary">rnhB</name>
    <name evidence="18" type="ORF">OTSTA716_0949</name>
</gene>
<dbReference type="InterPro" id="IPR001352">
    <property type="entry name" value="RNase_HII/HIII"/>
</dbReference>